<dbReference type="Proteomes" id="UP001156601">
    <property type="component" value="Unassembled WGS sequence"/>
</dbReference>
<dbReference type="RefSeq" id="WP_284216405.1">
    <property type="nucleotide sequence ID" value="NZ_BSOT01000005.1"/>
</dbReference>
<feature type="transmembrane region" description="Helical" evidence="1">
    <location>
        <begin position="135"/>
        <end position="163"/>
    </location>
</feature>
<accession>A0AA37WJG2</accession>
<proteinExistence type="predicted"/>
<evidence type="ECO:0000313" key="2">
    <source>
        <dbReference type="EMBL" id="GLR70099.1"/>
    </source>
</evidence>
<dbReference type="Pfam" id="PF03929">
    <property type="entry name" value="PepSY_TM"/>
    <property type="match status" value="1"/>
</dbReference>
<dbReference type="AlphaFoldDB" id="A0AA37WJG2"/>
<reference evidence="2" key="2">
    <citation type="submission" date="2023-01" db="EMBL/GenBank/DDBJ databases">
        <title>Draft genome sequence of Agaribacter marinus strain NBRC 110023.</title>
        <authorList>
            <person name="Sun Q."/>
            <person name="Mori K."/>
        </authorList>
    </citation>
    <scope>NUCLEOTIDE SEQUENCE</scope>
    <source>
        <strain evidence="2">NBRC 110023</strain>
    </source>
</reference>
<dbReference type="InterPro" id="IPR005625">
    <property type="entry name" value="PepSY-ass_TM"/>
</dbReference>
<sequence length="362" mass="41475">MRKSVFKIHSWLAMISFIPILIISLTGSVLVFKSEIDHWQMPEKTKVGVHNERIPLDVLHLTIRTAHPDYIIGTWEIFSDDKADTVYLIKSGTHDWYKVHINQYSGKILSRPVGLHSDLTDWLLNLHYTFLLHDAGLLVASLFATAFVVLGITGIVLYRRFWVRLLQVRWRSATVVLFTDLHKFVGILSSPVILILGITGVYWNIAEFAHEYTEHPHESKALSTAPYNLDLPFQSLVDQSTHYLPGLRPTYLVFAYEPDMQIMVFGHMHTTNPLYSDYSSGVIFDKSSGNFISTWDIRTMPTLDKVVDSFRELHFGTFGGIWTQIIWCIVGLAPVVLTITGIYLWMVRHKKIKPTRKTTCVS</sequence>
<comment type="caution">
    <text evidence="2">The sequence shown here is derived from an EMBL/GenBank/DDBJ whole genome shotgun (WGS) entry which is preliminary data.</text>
</comment>
<keyword evidence="1" id="KW-1133">Transmembrane helix</keyword>
<protein>
    <submittedName>
        <fullName evidence="2">Membrane protein</fullName>
    </submittedName>
</protein>
<feature type="transmembrane region" description="Helical" evidence="1">
    <location>
        <begin position="184"/>
        <end position="205"/>
    </location>
</feature>
<name>A0AA37WJG2_9ALTE</name>
<evidence type="ECO:0000256" key="1">
    <source>
        <dbReference type="SAM" id="Phobius"/>
    </source>
</evidence>
<evidence type="ECO:0000313" key="3">
    <source>
        <dbReference type="Proteomes" id="UP001156601"/>
    </source>
</evidence>
<dbReference type="PANTHER" id="PTHR34219">
    <property type="entry name" value="IRON-REGULATED INNER MEMBRANE PROTEIN-RELATED"/>
    <property type="match status" value="1"/>
</dbReference>
<dbReference type="EMBL" id="BSOT01000005">
    <property type="protein sequence ID" value="GLR70099.1"/>
    <property type="molecule type" value="Genomic_DNA"/>
</dbReference>
<keyword evidence="1" id="KW-0812">Transmembrane</keyword>
<gene>
    <name evidence="2" type="ORF">GCM10007852_10070</name>
</gene>
<organism evidence="2 3">
    <name type="scientific">Agaribacter marinus</name>
    <dbReference type="NCBI Taxonomy" id="1431249"/>
    <lineage>
        <taxon>Bacteria</taxon>
        <taxon>Pseudomonadati</taxon>
        <taxon>Pseudomonadota</taxon>
        <taxon>Gammaproteobacteria</taxon>
        <taxon>Alteromonadales</taxon>
        <taxon>Alteromonadaceae</taxon>
        <taxon>Agaribacter</taxon>
    </lineage>
</organism>
<keyword evidence="3" id="KW-1185">Reference proteome</keyword>
<reference evidence="2" key="1">
    <citation type="journal article" date="2014" name="Int. J. Syst. Evol. Microbiol.">
        <title>Complete genome sequence of Corynebacterium casei LMG S-19264T (=DSM 44701T), isolated from a smear-ripened cheese.</title>
        <authorList>
            <consortium name="US DOE Joint Genome Institute (JGI-PGF)"/>
            <person name="Walter F."/>
            <person name="Albersmeier A."/>
            <person name="Kalinowski J."/>
            <person name="Ruckert C."/>
        </authorList>
    </citation>
    <scope>NUCLEOTIDE SEQUENCE</scope>
    <source>
        <strain evidence="2">NBRC 110023</strain>
    </source>
</reference>
<feature type="transmembrane region" description="Helical" evidence="1">
    <location>
        <begin position="321"/>
        <end position="347"/>
    </location>
</feature>
<feature type="transmembrane region" description="Helical" evidence="1">
    <location>
        <begin position="12"/>
        <end position="32"/>
    </location>
</feature>
<dbReference type="PANTHER" id="PTHR34219:SF8">
    <property type="entry name" value="PEPSY DOMAIN-CONTAINING PROTEIN"/>
    <property type="match status" value="1"/>
</dbReference>
<keyword evidence="1" id="KW-0472">Membrane</keyword>